<organism evidence="1 2">
    <name type="scientific">Triparma laevis f. inornata</name>
    <dbReference type="NCBI Taxonomy" id="1714386"/>
    <lineage>
        <taxon>Eukaryota</taxon>
        <taxon>Sar</taxon>
        <taxon>Stramenopiles</taxon>
        <taxon>Ochrophyta</taxon>
        <taxon>Bolidophyceae</taxon>
        <taxon>Parmales</taxon>
        <taxon>Triparmaceae</taxon>
        <taxon>Triparma</taxon>
    </lineage>
</organism>
<comment type="caution">
    <text evidence="1">The sequence shown here is derived from an EMBL/GenBank/DDBJ whole genome shotgun (WGS) entry which is preliminary data.</text>
</comment>
<protein>
    <submittedName>
        <fullName evidence="1">Uncharacterized protein</fullName>
    </submittedName>
</protein>
<accession>A0A9W7BV31</accession>
<evidence type="ECO:0000313" key="2">
    <source>
        <dbReference type="Proteomes" id="UP001162640"/>
    </source>
</evidence>
<dbReference type="EMBL" id="BLQM01000519">
    <property type="protein sequence ID" value="GMH93293.1"/>
    <property type="molecule type" value="Genomic_DNA"/>
</dbReference>
<sequence length="107" mass="13038">MQRHFTVREIVNRGTLIFHNLSLDSRSGIEVRRSLIMNNSIQLLQETHRYWKEDNHILGYTQETLYRLFSALNEDPNLKEEYNIMYYEKRREEEKRRGEEQGPVCDF</sequence>
<gene>
    <name evidence="1" type="ORF">TL16_g12587</name>
</gene>
<name>A0A9W7BV31_9STRA</name>
<reference evidence="2" key="1">
    <citation type="journal article" date="2023" name="Commun. Biol.">
        <title>Genome analysis of Parmales, the sister group of diatoms, reveals the evolutionary specialization of diatoms from phago-mixotrophs to photoautotrophs.</title>
        <authorList>
            <person name="Ban H."/>
            <person name="Sato S."/>
            <person name="Yoshikawa S."/>
            <person name="Yamada K."/>
            <person name="Nakamura Y."/>
            <person name="Ichinomiya M."/>
            <person name="Sato N."/>
            <person name="Blanc-Mathieu R."/>
            <person name="Endo H."/>
            <person name="Kuwata A."/>
            <person name="Ogata H."/>
        </authorList>
    </citation>
    <scope>NUCLEOTIDE SEQUENCE [LARGE SCALE GENOMIC DNA]</scope>
</reference>
<proteinExistence type="predicted"/>
<dbReference type="AlphaFoldDB" id="A0A9W7BV31"/>
<evidence type="ECO:0000313" key="1">
    <source>
        <dbReference type="EMBL" id="GMH93293.1"/>
    </source>
</evidence>
<dbReference type="Proteomes" id="UP001162640">
    <property type="component" value="Unassembled WGS sequence"/>
</dbReference>